<feature type="domain" description="Helicase ATP-binding" evidence="8">
    <location>
        <begin position="391"/>
        <end position="599"/>
    </location>
</feature>
<dbReference type="PROSITE" id="PS51192">
    <property type="entry name" value="HELICASE_ATP_BIND_1"/>
    <property type="match status" value="1"/>
</dbReference>
<dbReference type="Gene3D" id="3.40.50.300">
    <property type="entry name" value="P-loop containing nucleotide triphosphate hydrolases"/>
    <property type="match status" value="2"/>
</dbReference>
<dbReference type="SMART" id="SM00487">
    <property type="entry name" value="DEXDc"/>
    <property type="match status" value="1"/>
</dbReference>
<feature type="compositionally biased region" description="Basic and acidic residues" evidence="7">
    <location>
        <begin position="209"/>
        <end position="223"/>
    </location>
</feature>
<feature type="compositionally biased region" description="Acidic residues" evidence="7">
    <location>
        <begin position="245"/>
        <end position="256"/>
    </location>
</feature>
<feature type="compositionally biased region" description="Basic and acidic residues" evidence="7">
    <location>
        <begin position="234"/>
        <end position="244"/>
    </location>
</feature>
<dbReference type="AlphaFoldDB" id="E4XVB0"/>
<evidence type="ECO:0000256" key="6">
    <source>
        <dbReference type="PROSITE-ProRule" id="PRU00552"/>
    </source>
</evidence>
<evidence type="ECO:0000256" key="3">
    <source>
        <dbReference type="ARBA" id="ARBA00022801"/>
    </source>
</evidence>
<feature type="compositionally biased region" description="Basic and acidic residues" evidence="7">
    <location>
        <begin position="108"/>
        <end position="120"/>
    </location>
</feature>
<reference evidence="11" key="1">
    <citation type="journal article" date="2010" name="Science">
        <title>Plasticity of animal genome architecture unmasked by rapid evolution of a pelagic tunicate.</title>
        <authorList>
            <person name="Denoeud F."/>
            <person name="Henriet S."/>
            <person name="Mungpakdee S."/>
            <person name="Aury J.M."/>
            <person name="Da Silva C."/>
            <person name="Brinkmann H."/>
            <person name="Mikhaleva J."/>
            <person name="Olsen L.C."/>
            <person name="Jubin C."/>
            <person name="Canestro C."/>
            <person name="Bouquet J.M."/>
            <person name="Danks G."/>
            <person name="Poulain J."/>
            <person name="Campsteijn C."/>
            <person name="Adamski M."/>
            <person name="Cross I."/>
            <person name="Yadetie F."/>
            <person name="Muffato M."/>
            <person name="Louis A."/>
            <person name="Butcher S."/>
            <person name="Tsagkogeorga G."/>
            <person name="Konrad A."/>
            <person name="Singh S."/>
            <person name="Jensen M.F."/>
            <person name="Cong E.H."/>
            <person name="Eikeseth-Otteraa H."/>
            <person name="Noel B."/>
            <person name="Anthouard V."/>
            <person name="Porcel B.M."/>
            <person name="Kachouri-Lafond R."/>
            <person name="Nishino A."/>
            <person name="Ugolini M."/>
            <person name="Chourrout P."/>
            <person name="Nishida H."/>
            <person name="Aasland R."/>
            <person name="Huzurbazar S."/>
            <person name="Westhof E."/>
            <person name="Delsuc F."/>
            <person name="Lehrach H."/>
            <person name="Reinhardt R."/>
            <person name="Weissenbach J."/>
            <person name="Roy S.W."/>
            <person name="Artiguenave F."/>
            <person name="Postlethwait J.H."/>
            <person name="Manak J.R."/>
            <person name="Thompson E.M."/>
            <person name="Jaillon O."/>
            <person name="Du Pasquier L."/>
            <person name="Boudinot P."/>
            <person name="Liberles D.A."/>
            <person name="Volff J.N."/>
            <person name="Philippe H."/>
            <person name="Lenhard B."/>
            <person name="Roest Crollius H."/>
            <person name="Wincker P."/>
            <person name="Chourrout D."/>
        </authorList>
    </citation>
    <scope>NUCLEOTIDE SEQUENCE [LARGE SCALE GENOMIC DNA]</scope>
</reference>
<feature type="domain" description="DEAD-box RNA helicase Q" evidence="10">
    <location>
        <begin position="360"/>
        <end position="388"/>
    </location>
</feature>
<evidence type="ECO:0000256" key="5">
    <source>
        <dbReference type="ARBA" id="ARBA00022840"/>
    </source>
</evidence>
<gene>
    <name evidence="11" type="ORF">GSOID_T00005436001</name>
</gene>
<feature type="compositionally biased region" description="Polar residues" evidence="7">
    <location>
        <begin position="16"/>
        <end position="34"/>
    </location>
</feature>
<dbReference type="PANTHER" id="PTHR47958">
    <property type="entry name" value="ATP-DEPENDENT RNA HELICASE DBP3"/>
    <property type="match status" value="1"/>
</dbReference>
<evidence type="ECO:0000256" key="2">
    <source>
        <dbReference type="ARBA" id="ARBA00022741"/>
    </source>
</evidence>
<keyword evidence="2" id="KW-0547">Nucleotide-binding</keyword>
<dbReference type="SUPFAM" id="SSF52540">
    <property type="entry name" value="P-loop containing nucleoside triphosphate hydrolases"/>
    <property type="match status" value="2"/>
</dbReference>
<dbReference type="Proteomes" id="UP000001307">
    <property type="component" value="Unassembled WGS sequence"/>
</dbReference>
<protein>
    <recommendedName>
        <fullName evidence="1">RNA helicase</fullName>
        <ecNumber evidence="1">3.6.4.13</ecNumber>
    </recommendedName>
</protein>
<dbReference type="CDD" id="cd18787">
    <property type="entry name" value="SF2_C_DEAD"/>
    <property type="match status" value="1"/>
</dbReference>
<feature type="short sequence motif" description="Q motif" evidence="6">
    <location>
        <begin position="360"/>
        <end position="388"/>
    </location>
</feature>
<evidence type="ECO:0000313" key="12">
    <source>
        <dbReference type="Proteomes" id="UP000001307"/>
    </source>
</evidence>
<accession>E4XVB0</accession>
<feature type="domain" description="Helicase C-terminal" evidence="9">
    <location>
        <begin position="632"/>
        <end position="783"/>
    </location>
</feature>
<evidence type="ECO:0000313" key="11">
    <source>
        <dbReference type="EMBL" id="CBY13641.1"/>
    </source>
</evidence>
<name>E4XVB0_OIKDI</name>
<keyword evidence="5" id="KW-0067">ATP-binding</keyword>
<dbReference type="InParanoid" id="E4XVB0"/>
<dbReference type="InterPro" id="IPR027417">
    <property type="entry name" value="P-loop_NTPase"/>
</dbReference>
<evidence type="ECO:0000259" key="10">
    <source>
        <dbReference type="PROSITE" id="PS51195"/>
    </source>
</evidence>
<evidence type="ECO:0000256" key="1">
    <source>
        <dbReference type="ARBA" id="ARBA00012552"/>
    </source>
</evidence>
<dbReference type="InterPro" id="IPR011545">
    <property type="entry name" value="DEAD/DEAH_box_helicase_dom"/>
</dbReference>
<feature type="region of interest" description="Disordered" evidence="7">
    <location>
        <begin position="1"/>
        <end position="294"/>
    </location>
</feature>
<evidence type="ECO:0000256" key="7">
    <source>
        <dbReference type="SAM" id="MobiDB-lite"/>
    </source>
</evidence>
<dbReference type="PROSITE" id="PS00039">
    <property type="entry name" value="DEAD_ATP_HELICASE"/>
    <property type="match status" value="1"/>
</dbReference>
<dbReference type="PROSITE" id="PS51194">
    <property type="entry name" value="HELICASE_CTER"/>
    <property type="match status" value="1"/>
</dbReference>
<evidence type="ECO:0000256" key="4">
    <source>
        <dbReference type="ARBA" id="ARBA00022806"/>
    </source>
</evidence>
<feature type="compositionally biased region" description="Acidic residues" evidence="7">
    <location>
        <begin position="275"/>
        <end position="290"/>
    </location>
</feature>
<evidence type="ECO:0000259" key="9">
    <source>
        <dbReference type="PROSITE" id="PS51194"/>
    </source>
</evidence>
<dbReference type="GO" id="GO:0005524">
    <property type="term" value="F:ATP binding"/>
    <property type="evidence" value="ECO:0007669"/>
    <property type="project" value="UniProtKB-KW"/>
</dbReference>
<feature type="compositionally biased region" description="Polar residues" evidence="7">
    <location>
        <begin position="75"/>
        <end position="95"/>
    </location>
</feature>
<proteinExistence type="predicted"/>
<feature type="compositionally biased region" description="Acidic residues" evidence="7">
    <location>
        <begin position="178"/>
        <end position="195"/>
    </location>
</feature>
<dbReference type="Pfam" id="PF00271">
    <property type="entry name" value="Helicase_C"/>
    <property type="match status" value="1"/>
</dbReference>
<feature type="compositionally biased region" description="Basic and acidic residues" evidence="7">
    <location>
        <begin position="129"/>
        <end position="142"/>
    </location>
</feature>
<organism evidence="11">
    <name type="scientific">Oikopleura dioica</name>
    <name type="common">Tunicate</name>
    <dbReference type="NCBI Taxonomy" id="34765"/>
    <lineage>
        <taxon>Eukaryota</taxon>
        <taxon>Metazoa</taxon>
        <taxon>Chordata</taxon>
        <taxon>Tunicata</taxon>
        <taxon>Appendicularia</taxon>
        <taxon>Copelata</taxon>
        <taxon>Oikopleuridae</taxon>
        <taxon>Oikopleura</taxon>
    </lineage>
</organism>
<dbReference type="GO" id="GO:0016787">
    <property type="term" value="F:hydrolase activity"/>
    <property type="evidence" value="ECO:0007669"/>
    <property type="project" value="UniProtKB-KW"/>
</dbReference>
<dbReference type="PROSITE" id="PS51195">
    <property type="entry name" value="Q_MOTIF"/>
    <property type="match status" value="1"/>
</dbReference>
<keyword evidence="3" id="KW-0378">Hydrolase</keyword>
<dbReference type="InterPro" id="IPR000629">
    <property type="entry name" value="RNA-helicase_DEAD-box_CS"/>
</dbReference>
<feature type="compositionally biased region" description="Basic and acidic residues" evidence="7">
    <location>
        <begin position="149"/>
        <end position="177"/>
    </location>
</feature>
<dbReference type="EMBL" id="FN653206">
    <property type="protein sequence ID" value="CBY13641.1"/>
    <property type="molecule type" value="Genomic_DNA"/>
</dbReference>
<feature type="region of interest" description="Disordered" evidence="7">
    <location>
        <begin position="785"/>
        <end position="844"/>
    </location>
</feature>
<dbReference type="InterPro" id="IPR001650">
    <property type="entry name" value="Helicase_C-like"/>
</dbReference>
<keyword evidence="4" id="KW-0347">Helicase</keyword>
<dbReference type="InterPro" id="IPR014014">
    <property type="entry name" value="RNA_helicase_DEAD_Q_motif"/>
</dbReference>
<sequence>MSDSANDLANLEEGRTQSTGGVFSGSASHTSGSDTMAGISEMPSAMSFKSRKPSEDKAPSTPGSSSRDTTEFGKNGNSDSTSKFKNNESTPSPSQKKQDSDEDTDSDTTLKESDEGDTGKVRTFAFKQAKADKTEEAGETERPKRRGFRRDEFFQRTLEQFREADKPIILDRGKKESEEENEESDAESENEEQEGTTDKAAKGFGAKKASKETDKPKGSKEQNDAVNLVKNFGKKPEDPPKETGSDDEPSSSDDDENKPKNTGRGFGKVKKSQPDGDDDEKEDSEEEDDNKSEILRITEELEQNRIYSGHICYELEDDEDLHGVNVPGEGLVKIESLEFKVSQGVEDGVKEIPKEHYVTNAFSDMTLHDQLAKNIRDYNWDKPLLVQRVAMRPISEGRDILVNAQTGSGKTGAFLIPIVNNILLNKRSDEIPGVGGIEGINPRALILVPTRELAIQIAREAVKLCRGLKKEIIKVCNLYGGTKRTTQRFEAFGADIIVGTPGRVGDILFPQVDGATKVIKLIAKFYIFSKQNFVNCDYIVLDEADRMLDDGFGTTVLEIINRIEAKREGNPITKVLASATFSADIQTYASAVLRPNYLYAQCGVLNAPCASVTQKAVQIENRKEKLSKLDEVLKEHNIGVENSVAKALIFGKTKKGVDFLGNKLSEKLGKSCITMHGDRGQVQREIALWTFSTSNCPVLVATNVAARGLDIPAVDLIVNFDCSDECYFKDDYIHRIGRAGRVGRPGTAVTFIEKERDGGNAPILKTLMEAGNAKVPEWLEEMATAAPDTDEEDRESEAASVSKSLASSRSSSVSNLSKSNPSTPRKKRSFGQSSPSVKGVRRDG</sequence>
<dbReference type="InterPro" id="IPR014001">
    <property type="entry name" value="Helicase_ATP-bd"/>
</dbReference>
<feature type="compositionally biased region" description="Low complexity" evidence="7">
    <location>
        <begin position="798"/>
        <end position="822"/>
    </location>
</feature>
<dbReference type="Pfam" id="PF00270">
    <property type="entry name" value="DEAD"/>
    <property type="match status" value="1"/>
</dbReference>
<dbReference type="SMART" id="SM00490">
    <property type="entry name" value="HELICc"/>
    <property type="match status" value="1"/>
</dbReference>
<evidence type="ECO:0000259" key="8">
    <source>
        <dbReference type="PROSITE" id="PS51192"/>
    </source>
</evidence>
<dbReference type="GO" id="GO:0003676">
    <property type="term" value="F:nucleic acid binding"/>
    <property type="evidence" value="ECO:0007669"/>
    <property type="project" value="InterPro"/>
</dbReference>
<dbReference type="GO" id="GO:0003724">
    <property type="term" value="F:RNA helicase activity"/>
    <property type="evidence" value="ECO:0007669"/>
    <property type="project" value="UniProtKB-EC"/>
</dbReference>
<keyword evidence="12" id="KW-1185">Reference proteome</keyword>
<dbReference type="EC" id="3.6.4.13" evidence="1"/>